<evidence type="ECO:0000256" key="6">
    <source>
        <dbReference type="ARBA" id="ARBA00065540"/>
    </source>
</evidence>
<dbReference type="InterPro" id="IPR029045">
    <property type="entry name" value="ClpP/crotonase-like_dom_sf"/>
</dbReference>
<comment type="similarity">
    <text evidence="1 10">Belongs to the peptidase S14 family.</text>
</comment>
<reference evidence="12" key="1">
    <citation type="submission" date="2017-02" db="UniProtKB">
        <authorList>
            <consortium name="WormBaseParasite"/>
        </authorList>
    </citation>
    <scope>IDENTIFICATION</scope>
</reference>
<dbReference type="InterPro" id="IPR001907">
    <property type="entry name" value="ClpP"/>
</dbReference>
<feature type="active site" evidence="7">
    <location>
        <position position="121"/>
    </location>
</feature>
<keyword evidence="3 9" id="KW-0378">Hydrolase</keyword>
<organism evidence="11 12">
    <name type="scientific">Syphacia muris</name>
    <dbReference type="NCBI Taxonomy" id="451379"/>
    <lineage>
        <taxon>Eukaryota</taxon>
        <taxon>Metazoa</taxon>
        <taxon>Ecdysozoa</taxon>
        <taxon>Nematoda</taxon>
        <taxon>Chromadorea</taxon>
        <taxon>Rhabditida</taxon>
        <taxon>Spirurina</taxon>
        <taxon>Oxyuridomorpha</taxon>
        <taxon>Oxyuroidea</taxon>
        <taxon>Oxyuridae</taxon>
        <taxon>Syphacia</taxon>
    </lineage>
</organism>
<evidence type="ECO:0000256" key="3">
    <source>
        <dbReference type="ARBA" id="ARBA00022801"/>
    </source>
</evidence>
<dbReference type="PROSITE" id="PS00381">
    <property type="entry name" value="CLP_PROTEASE_SER"/>
    <property type="match status" value="1"/>
</dbReference>
<dbReference type="NCBIfam" id="NF009205">
    <property type="entry name" value="PRK12553.1"/>
    <property type="match status" value="1"/>
</dbReference>
<dbReference type="PROSITE" id="PS00382">
    <property type="entry name" value="CLP_PROTEASE_HIS"/>
    <property type="match status" value="1"/>
</dbReference>
<keyword evidence="2 9" id="KW-0645">Protease</keyword>
<dbReference type="GO" id="GO:0006515">
    <property type="term" value="P:protein quality control for misfolded or incompletely synthesized proteins"/>
    <property type="evidence" value="ECO:0007669"/>
    <property type="project" value="TreeGrafter"/>
</dbReference>
<evidence type="ECO:0000256" key="5">
    <source>
        <dbReference type="ARBA" id="ARBA00059384"/>
    </source>
</evidence>
<sequence length="216" mass="23995">MNKLLSLFRLSQVCRKIHTTPAIGTTIPMVIDSDDRIERVYDIYSRLLRDRIICLMSEINDQVASAVIAQLLFLQGESSKSVINMYINSPGGSVTAGLGIYDTMQYISAPVATWCIGQAASMGSLLLCAGTKGMRYSLPNSRFMVHQPSGGVQGQATDILIRAEEIKRLRTRIEQIYARHTGQDIKAIEKALDRDCFMDADEAKKFGLIDKIEESN</sequence>
<dbReference type="Gene3D" id="3.90.226.10">
    <property type="entry name" value="2-enoyl-CoA Hydratase, Chain A, domain 1"/>
    <property type="match status" value="1"/>
</dbReference>
<dbReference type="AlphaFoldDB" id="A0A0N5AGJ5"/>
<evidence type="ECO:0000256" key="4">
    <source>
        <dbReference type="ARBA" id="ARBA00022825"/>
    </source>
</evidence>
<dbReference type="PANTHER" id="PTHR10381:SF11">
    <property type="entry name" value="ATP-DEPENDENT CLP PROTEASE PROTEOLYTIC SUBUNIT, MITOCHONDRIAL"/>
    <property type="match status" value="1"/>
</dbReference>
<dbReference type="InterPro" id="IPR033135">
    <property type="entry name" value="ClpP_His_AS"/>
</dbReference>
<dbReference type="CDD" id="cd07017">
    <property type="entry name" value="S14_ClpP_2"/>
    <property type="match status" value="1"/>
</dbReference>
<accession>A0A0N5AGJ5</accession>
<proteinExistence type="inferred from homology"/>
<evidence type="ECO:0000256" key="10">
    <source>
        <dbReference type="RuleBase" id="RU003567"/>
    </source>
</evidence>
<evidence type="ECO:0000256" key="8">
    <source>
        <dbReference type="PROSITE-ProRule" id="PRU10086"/>
    </source>
</evidence>
<protein>
    <recommendedName>
        <fullName evidence="10">ATP-dependent Clp protease proteolytic subunit</fullName>
        <ecNumber evidence="9">3.4.21.92</ecNumber>
    </recommendedName>
</protein>
<dbReference type="Pfam" id="PF00574">
    <property type="entry name" value="CLP_protease"/>
    <property type="match status" value="1"/>
</dbReference>
<dbReference type="PRINTS" id="PR00127">
    <property type="entry name" value="CLPPROTEASEP"/>
</dbReference>
<evidence type="ECO:0000256" key="7">
    <source>
        <dbReference type="PROSITE-ProRule" id="PRU10085"/>
    </source>
</evidence>
<feature type="active site" evidence="8">
    <location>
        <position position="146"/>
    </location>
</feature>
<comment type="subunit">
    <text evidence="6">Tetradecamer that assembles into a two heptameric rings with a central cavity.</text>
</comment>
<evidence type="ECO:0000256" key="2">
    <source>
        <dbReference type="ARBA" id="ARBA00022670"/>
    </source>
</evidence>
<name>A0A0N5AGJ5_9BILA</name>
<evidence type="ECO:0000313" key="11">
    <source>
        <dbReference type="Proteomes" id="UP000046393"/>
    </source>
</evidence>
<dbReference type="InterPro" id="IPR023562">
    <property type="entry name" value="ClpP/TepA"/>
</dbReference>
<dbReference type="GO" id="GO:0004176">
    <property type="term" value="F:ATP-dependent peptidase activity"/>
    <property type="evidence" value="ECO:0007669"/>
    <property type="project" value="InterPro"/>
</dbReference>
<dbReference type="STRING" id="451379.A0A0N5AGJ5"/>
<dbReference type="GO" id="GO:0004252">
    <property type="term" value="F:serine-type endopeptidase activity"/>
    <property type="evidence" value="ECO:0007669"/>
    <property type="project" value="UniProtKB-EC"/>
</dbReference>
<dbReference type="NCBIfam" id="NF001368">
    <property type="entry name" value="PRK00277.1"/>
    <property type="match status" value="1"/>
</dbReference>
<dbReference type="InterPro" id="IPR018215">
    <property type="entry name" value="ClpP_Ser_AS"/>
</dbReference>
<dbReference type="Proteomes" id="UP000046393">
    <property type="component" value="Unplaced"/>
</dbReference>
<comment type="function">
    <text evidence="5">Clp cleaves peptides in various proteins in a process that requires ATP hydrolysis. Clp may be responsible for a fairly general and central housekeeping function rather than for the degradation of specific substrates.</text>
</comment>
<evidence type="ECO:0000256" key="9">
    <source>
        <dbReference type="RuleBase" id="RU000549"/>
    </source>
</evidence>
<dbReference type="FunFam" id="3.90.226.10:FF:000001">
    <property type="entry name" value="ATP-dependent Clp protease proteolytic subunit"/>
    <property type="match status" value="1"/>
</dbReference>
<dbReference type="SUPFAM" id="SSF52096">
    <property type="entry name" value="ClpP/crotonase"/>
    <property type="match status" value="1"/>
</dbReference>
<keyword evidence="4 9" id="KW-0720">Serine protease</keyword>
<dbReference type="WBParaSite" id="SMUV_0000344801-mRNA-1">
    <property type="protein sequence ID" value="SMUV_0000344801-mRNA-1"/>
    <property type="gene ID" value="SMUV_0000344801"/>
</dbReference>
<keyword evidence="11" id="KW-1185">Reference proteome</keyword>
<dbReference type="HAMAP" id="MF_00444">
    <property type="entry name" value="ClpP"/>
    <property type="match status" value="1"/>
</dbReference>
<dbReference type="EC" id="3.4.21.92" evidence="9"/>
<dbReference type="GO" id="GO:0009368">
    <property type="term" value="C:endopeptidase Clp complex"/>
    <property type="evidence" value="ECO:0007669"/>
    <property type="project" value="TreeGrafter"/>
</dbReference>
<evidence type="ECO:0000256" key="1">
    <source>
        <dbReference type="ARBA" id="ARBA00007039"/>
    </source>
</evidence>
<evidence type="ECO:0000313" key="12">
    <source>
        <dbReference type="WBParaSite" id="SMUV_0000344801-mRNA-1"/>
    </source>
</evidence>
<dbReference type="PANTHER" id="PTHR10381">
    <property type="entry name" value="ATP-DEPENDENT CLP PROTEASE PROTEOLYTIC SUBUNIT"/>
    <property type="match status" value="1"/>
</dbReference>
<dbReference type="GO" id="GO:0051117">
    <property type="term" value="F:ATPase binding"/>
    <property type="evidence" value="ECO:0007669"/>
    <property type="project" value="TreeGrafter"/>
</dbReference>